<dbReference type="CDD" id="cd02238">
    <property type="entry name" value="cupin_KdgF"/>
    <property type="match status" value="1"/>
</dbReference>
<dbReference type="RefSeq" id="WP_379012793.1">
    <property type="nucleotide sequence ID" value="NZ_JBHSDC010000003.1"/>
</dbReference>
<name>A0ABV8PX77_9BACT</name>
<dbReference type="SUPFAM" id="SSF51182">
    <property type="entry name" value="RmlC-like cupins"/>
    <property type="match status" value="1"/>
</dbReference>
<dbReference type="Proteomes" id="UP001595906">
    <property type="component" value="Unassembled WGS sequence"/>
</dbReference>
<dbReference type="InterPro" id="IPR052535">
    <property type="entry name" value="Bacilysin_H2HPP_isomerase"/>
</dbReference>
<keyword evidence="3" id="KW-1185">Reference proteome</keyword>
<proteinExistence type="predicted"/>
<reference evidence="3" key="1">
    <citation type="journal article" date="2019" name="Int. J. Syst. Evol. Microbiol.">
        <title>The Global Catalogue of Microorganisms (GCM) 10K type strain sequencing project: providing services to taxonomists for standard genome sequencing and annotation.</title>
        <authorList>
            <consortium name="The Broad Institute Genomics Platform"/>
            <consortium name="The Broad Institute Genome Sequencing Center for Infectious Disease"/>
            <person name="Wu L."/>
            <person name="Ma J."/>
        </authorList>
    </citation>
    <scope>NUCLEOTIDE SEQUENCE [LARGE SCALE GENOMIC DNA]</scope>
    <source>
        <strain evidence="3">CECT 8010</strain>
    </source>
</reference>
<comment type="caution">
    <text evidence="2">The sequence shown here is derived from an EMBL/GenBank/DDBJ whole genome shotgun (WGS) entry which is preliminary data.</text>
</comment>
<feature type="domain" description="Cupin type-2" evidence="1">
    <location>
        <begin position="41"/>
        <end position="102"/>
    </location>
</feature>
<evidence type="ECO:0000313" key="2">
    <source>
        <dbReference type="EMBL" id="MFC4231370.1"/>
    </source>
</evidence>
<sequence>MKTQATMNVFIENDDIEWEVVDKGVKRKIMAYDEQLMIVKVDFETGAIGTLHNHHHTQITHIESGVFEVEIDGNKKVLKANDAFFVPTNLIHGVVCLEAGVLIDVFSPMREDFIK</sequence>
<dbReference type="EMBL" id="JBHSDC010000003">
    <property type="protein sequence ID" value="MFC4231370.1"/>
    <property type="molecule type" value="Genomic_DNA"/>
</dbReference>
<dbReference type="InterPro" id="IPR013096">
    <property type="entry name" value="Cupin_2"/>
</dbReference>
<evidence type="ECO:0000313" key="3">
    <source>
        <dbReference type="Proteomes" id="UP001595906"/>
    </source>
</evidence>
<dbReference type="InterPro" id="IPR025499">
    <property type="entry name" value="KdgF"/>
</dbReference>
<accession>A0ABV8PX77</accession>
<dbReference type="PANTHER" id="PTHR40112:SF1">
    <property type="entry name" value="H2HPP ISOMERASE"/>
    <property type="match status" value="1"/>
</dbReference>
<dbReference type="PANTHER" id="PTHR40112">
    <property type="entry name" value="H2HPP ISOMERASE"/>
    <property type="match status" value="1"/>
</dbReference>
<dbReference type="InterPro" id="IPR011051">
    <property type="entry name" value="RmlC_Cupin_sf"/>
</dbReference>
<dbReference type="InterPro" id="IPR014710">
    <property type="entry name" value="RmlC-like_jellyroll"/>
</dbReference>
<dbReference type="PIRSF" id="PIRSF029883">
    <property type="entry name" value="KdgF"/>
    <property type="match status" value="1"/>
</dbReference>
<dbReference type="Gene3D" id="2.60.120.10">
    <property type="entry name" value="Jelly Rolls"/>
    <property type="match status" value="1"/>
</dbReference>
<dbReference type="Pfam" id="PF07883">
    <property type="entry name" value="Cupin_2"/>
    <property type="match status" value="1"/>
</dbReference>
<protein>
    <submittedName>
        <fullName evidence="2">Cupin domain-containing protein</fullName>
    </submittedName>
</protein>
<gene>
    <name evidence="2" type="ORF">ACFOW1_05680</name>
</gene>
<organism evidence="2 3">
    <name type="scientific">Parasediminibacterium paludis</name>
    <dbReference type="NCBI Taxonomy" id="908966"/>
    <lineage>
        <taxon>Bacteria</taxon>
        <taxon>Pseudomonadati</taxon>
        <taxon>Bacteroidota</taxon>
        <taxon>Chitinophagia</taxon>
        <taxon>Chitinophagales</taxon>
        <taxon>Chitinophagaceae</taxon>
        <taxon>Parasediminibacterium</taxon>
    </lineage>
</organism>
<evidence type="ECO:0000259" key="1">
    <source>
        <dbReference type="Pfam" id="PF07883"/>
    </source>
</evidence>